<keyword evidence="2" id="KW-1185">Reference proteome</keyword>
<dbReference type="RefSeq" id="WP_187056968.1">
    <property type="nucleotide sequence ID" value="NZ_CP060412.1"/>
</dbReference>
<dbReference type="KEGG" id="dtl:H8F01_21135"/>
<accession>A0A7G8Q3Z8</accession>
<reference evidence="1 2" key="1">
    <citation type="submission" date="2020-08" db="EMBL/GenBank/DDBJ databases">
        <title>Dyella sp. G9 isolated from forest soil.</title>
        <authorList>
            <person name="Fu J."/>
            <person name="Qiu L."/>
        </authorList>
    </citation>
    <scope>NUCLEOTIDE SEQUENCE [LARGE SCALE GENOMIC DNA]</scope>
    <source>
        <strain evidence="1 2">G9</strain>
    </source>
</reference>
<organism evidence="1 2">
    <name type="scientific">Dyella telluris</name>
    <dbReference type="NCBI Taxonomy" id="2763498"/>
    <lineage>
        <taxon>Bacteria</taxon>
        <taxon>Pseudomonadati</taxon>
        <taxon>Pseudomonadota</taxon>
        <taxon>Gammaproteobacteria</taxon>
        <taxon>Lysobacterales</taxon>
        <taxon>Rhodanobacteraceae</taxon>
        <taxon>Dyella</taxon>
    </lineage>
</organism>
<dbReference type="Proteomes" id="UP000515873">
    <property type="component" value="Chromosome"/>
</dbReference>
<dbReference type="AlphaFoldDB" id="A0A7G8Q3Z8"/>
<sequence>MLTVAETDLDLFFGSESERMDADVPWPYSGLIYRVKSGDWSVEFVVSPSYRSVKLVLGTRGRVVYELDAQRIADLKIHEGPSHPTLEIEVGRDQGIFLRLQPELFLGQKVDSA</sequence>
<evidence type="ECO:0000313" key="2">
    <source>
        <dbReference type="Proteomes" id="UP000515873"/>
    </source>
</evidence>
<protein>
    <submittedName>
        <fullName evidence="1">Uncharacterized protein</fullName>
    </submittedName>
</protein>
<gene>
    <name evidence="1" type="ORF">H8F01_21135</name>
</gene>
<dbReference type="EMBL" id="CP060412">
    <property type="protein sequence ID" value="QNK01506.1"/>
    <property type="molecule type" value="Genomic_DNA"/>
</dbReference>
<evidence type="ECO:0000313" key="1">
    <source>
        <dbReference type="EMBL" id="QNK01506.1"/>
    </source>
</evidence>
<proteinExistence type="predicted"/>
<name>A0A7G8Q3Z8_9GAMM</name>